<dbReference type="Pfam" id="PF18765">
    <property type="entry name" value="Polbeta"/>
    <property type="match status" value="1"/>
</dbReference>
<dbReference type="GO" id="GO:0016740">
    <property type="term" value="F:transferase activity"/>
    <property type="evidence" value="ECO:0007669"/>
    <property type="project" value="UniProtKB-KW"/>
</dbReference>
<evidence type="ECO:0000259" key="1">
    <source>
        <dbReference type="Pfam" id="PF18765"/>
    </source>
</evidence>
<evidence type="ECO:0000313" key="2">
    <source>
        <dbReference type="EMBL" id="SQB35434.1"/>
    </source>
</evidence>
<proteinExistence type="predicted"/>
<dbReference type="Gene3D" id="3.30.460.10">
    <property type="entry name" value="Beta Polymerase, domain 2"/>
    <property type="match status" value="1"/>
</dbReference>
<organism evidence="2 3">
    <name type="scientific">Clostridium cochlearium</name>
    <dbReference type="NCBI Taxonomy" id="1494"/>
    <lineage>
        <taxon>Bacteria</taxon>
        <taxon>Bacillati</taxon>
        <taxon>Bacillota</taxon>
        <taxon>Clostridia</taxon>
        <taxon>Eubacteriales</taxon>
        <taxon>Clostridiaceae</taxon>
        <taxon>Clostridium</taxon>
    </lineage>
</organism>
<dbReference type="EMBL" id="UAWC01000024">
    <property type="protein sequence ID" value="SQB35434.1"/>
    <property type="molecule type" value="Genomic_DNA"/>
</dbReference>
<feature type="domain" description="Polymerase beta nucleotidyltransferase" evidence="1">
    <location>
        <begin position="14"/>
        <end position="108"/>
    </location>
</feature>
<dbReference type="GeneID" id="70577787"/>
<name>A0A240AQY4_CLOCO</name>
<dbReference type="InterPro" id="IPR041633">
    <property type="entry name" value="Polbeta"/>
</dbReference>
<accession>A0A240AQY4</accession>
<sequence length="298" mass="35331">MYRTIMQYQDVFNRLVNKLKSKDEILAVMVFGSIVTGDLWDESDIDLFVITNKNMNGIRNIYIEEDNISVHVKLMNKNTFVALVNKNIKGGYVHRIFTSCKLVFSKDRDITNLYDRGRYYPDIDRERWNMVYLSNSLKSIGVCKKYLVNDGVYTAYISVVKAIEEFSKLYVNLSGYMISKDAITMAVSLNKDFKQYVDDLFFNREEVHDSIKRIIDFMEENINKNIRKTTAILLEYMRKKDEFLSAEDIMHDPLFKNFDISLEDILERLYENEIIKRETRDYKTEDGETLFKENVYYL</sequence>
<gene>
    <name evidence="2" type="ORF">NCTC13028_01948</name>
</gene>
<dbReference type="CDD" id="cd05403">
    <property type="entry name" value="NT_KNTase_like"/>
    <property type="match status" value="1"/>
</dbReference>
<dbReference type="RefSeq" id="WP_095178108.1">
    <property type="nucleotide sequence ID" value="NZ_JAAZKZ010000052.1"/>
</dbReference>
<dbReference type="SUPFAM" id="SSF81301">
    <property type="entry name" value="Nucleotidyltransferase"/>
    <property type="match status" value="1"/>
</dbReference>
<dbReference type="Proteomes" id="UP000250223">
    <property type="component" value="Unassembled WGS sequence"/>
</dbReference>
<evidence type="ECO:0000313" key="3">
    <source>
        <dbReference type="Proteomes" id="UP000250223"/>
    </source>
</evidence>
<protein>
    <submittedName>
        <fullName evidence="2">Nucleotidyltransferase</fullName>
    </submittedName>
</protein>
<dbReference type="AlphaFoldDB" id="A0A240AQY4"/>
<dbReference type="Gene3D" id="1.20.120.330">
    <property type="entry name" value="Nucleotidyltransferases domain 2"/>
    <property type="match status" value="1"/>
</dbReference>
<reference evidence="2 3" key="1">
    <citation type="submission" date="2018-06" db="EMBL/GenBank/DDBJ databases">
        <authorList>
            <consortium name="Pathogen Informatics"/>
            <person name="Doyle S."/>
        </authorList>
    </citation>
    <scope>NUCLEOTIDE SEQUENCE [LARGE SCALE GENOMIC DNA]</scope>
    <source>
        <strain evidence="2 3">NCTC13028</strain>
    </source>
</reference>
<dbReference type="InterPro" id="IPR043519">
    <property type="entry name" value="NT_sf"/>
</dbReference>
<keyword evidence="2" id="KW-0808">Transferase</keyword>